<evidence type="ECO:0000313" key="2">
    <source>
        <dbReference type="Proteomes" id="UP001355653"/>
    </source>
</evidence>
<name>A0ABU6DDY6_9BACL</name>
<keyword evidence="2" id="KW-1185">Reference proteome</keyword>
<reference evidence="1 2" key="1">
    <citation type="submission" date="2023-03" db="EMBL/GenBank/DDBJ databases">
        <title>Bacillus Genome Sequencing.</title>
        <authorList>
            <person name="Dunlap C."/>
        </authorList>
    </citation>
    <scope>NUCLEOTIDE SEQUENCE [LARGE SCALE GENOMIC DNA]</scope>
    <source>
        <strain evidence="1 2">NRS-1351</strain>
    </source>
</reference>
<dbReference type="Proteomes" id="UP001355653">
    <property type="component" value="Unassembled WGS sequence"/>
</dbReference>
<proteinExistence type="predicted"/>
<dbReference type="EMBL" id="JAROBY010000032">
    <property type="protein sequence ID" value="MEB4795970.1"/>
    <property type="molecule type" value="Genomic_DNA"/>
</dbReference>
<dbReference type="RefSeq" id="WP_164819467.1">
    <property type="nucleotide sequence ID" value="NZ_JAROBY010000032.1"/>
</dbReference>
<gene>
    <name evidence="1" type="ORF">P5G65_18880</name>
</gene>
<sequence>MLFARSEDDELSNFRKDVRGQQETKANEGLERLLSAVCVQPCKIVHEKSDAVFV</sequence>
<evidence type="ECO:0000313" key="1">
    <source>
        <dbReference type="EMBL" id="MEB4795970.1"/>
    </source>
</evidence>
<comment type="caution">
    <text evidence="1">The sequence shown here is derived from an EMBL/GenBank/DDBJ whole genome shotgun (WGS) entry which is preliminary data.</text>
</comment>
<protein>
    <submittedName>
        <fullName evidence="1">Uncharacterized protein</fullName>
    </submittedName>
</protein>
<organism evidence="1 2">
    <name type="scientific">Paenibacillus chondroitinus</name>
    <dbReference type="NCBI Taxonomy" id="59842"/>
    <lineage>
        <taxon>Bacteria</taxon>
        <taxon>Bacillati</taxon>
        <taxon>Bacillota</taxon>
        <taxon>Bacilli</taxon>
        <taxon>Bacillales</taxon>
        <taxon>Paenibacillaceae</taxon>
        <taxon>Paenibacillus</taxon>
    </lineage>
</organism>
<accession>A0ABU6DDY6</accession>